<dbReference type="Proteomes" id="UP000092401">
    <property type="component" value="Unassembled WGS sequence"/>
</dbReference>
<reference evidence="5 6" key="1">
    <citation type="journal article" date="2016" name="ISME J.">
        <title>Chasing the elusive Euryarchaeota class WSA2: genomes reveal a uniquely fastidious methyl-reducing methanogen.</title>
        <authorList>
            <person name="Nobu M.K."/>
            <person name="Narihiro T."/>
            <person name="Kuroda K."/>
            <person name="Mei R."/>
            <person name="Liu W.T."/>
        </authorList>
    </citation>
    <scope>NUCLEOTIDE SEQUENCE [LARGE SCALE GENOMIC DNA]</scope>
    <source>
        <strain evidence="2">B03fssc0709_Meth_Bin005</strain>
        <strain evidence="3">B15fssc0709_Meth_Bin003</strain>
        <strain evidence="4">BMIXfssc0709_Meth_Bin006</strain>
    </source>
</reference>
<evidence type="ECO:0000313" key="3">
    <source>
        <dbReference type="EMBL" id="KYC46753.1"/>
    </source>
</evidence>
<evidence type="ECO:0000313" key="6">
    <source>
        <dbReference type="Proteomes" id="UP000092401"/>
    </source>
</evidence>
<dbReference type="Proteomes" id="UP000092403">
    <property type="component" value="Unassembled WGS sequence"/>
</dbReference>
<dbReference type="Pfam" id="PF04312">
    <property type="entry name" value="DUF460"/>
    <property type="match status" value="1"/>
</dbReference>
<feature type="coiled-coil region" evidence="1">
    <location>
        <begin position="413"/>
        <end position="461"/>
    </location>
</feature>
<evidence type="ECO:0000313" key="2">
    <source>
        <dbReference type="EMBL" id="KYC44682.1"/>
    </source>
</evidence>
<sequence length="658" mass="74944">METSLGVDIISRDPRIYAMVILSKEGNRFLPVLKESGSRLKLLKLIKNYTPTYMGIDSTEEFSKNDLEKLSKYVSIVQVTGKFDDFTSLPVLAKRHKINLNPKNPFDEAYALARLPFDGVGYKLKMFEDETEILVSSGRSLGRGGYSQGRYQRRTFALIKYKVREIEKYLSDEGFNFDIEVVEREGGFSKGTFKVYSNFENIPIKSSRGDIRIEVRPLKKSSIEYEALEKKVETSNIKDKYVIVGVDPGTTVGLSVLDLEGKVLAIISKRSFSMSDVKEEIRKYGYPLIFASDVHPPSGFIEKLSTSFDSILYVPPLSIPVREKNELSKDHETTNAHERDALSAALKAYLHYKNKFTQIKSKIPPELAPYSSRIIGEVIKGLPIKEASDKVKEGMAEKEDEIKIEQRNPEEIIQEQLKIIENYKEKQNTLKKDFENLQTESINLKKKLQEKESTIIALERKLFDILGSQKKEALKDNVIKTKNFEITSLRKSVEILKTKVNMLTEENKRLKELKPLMESEDIIIGKVLPVFSIDGIRNLVKNQDLTEGDVVYLKDATGGGAEAAKMLSEIKIKAVLITSKVSHQAQEELIGGGIPIIDSKDIKMEIISKFVILDKESFDLVYNKEKELLNAFKKERESNKLLKIIEDYKEQRKSDYKA</sequence>
<dbReference type="InterPro" id="IPR007408">
    <property type="entry name" value="DUF460"/>
</dbReference>
<evidence type="ECO:0000313" key="5">
    <source>
        <dbReference type="Proteomes" id="UP000091929"/>
    </source>
</evidence>
<dbReference type="EMBL" id="LNGE01000048">
    <property type="protein sequence ID" value="KYC44682.1"/>
    <property type="molecule type" value="Genomic_DNA"/>
</dbReference>
<dbReference type="EMBL" id="LNGF01000047">
    <property type="protein sequence ID" value="KYC46753.1"/>
    <property type="molecule type" value="Genomic_DNA"/>
</dbReference>
<evidence type="ECO:0000313" key="4">
    <source>
        <dbReference type="EMBL" id="KYC49234.1"/>
    </source>
</evidence>
<organism evidence="3 5">
    <name type="scientific">Candidatus Methanofastidiosum methylothiophilum</name>
    <dbReference type="NCBI Taxonomy" id="1705564"/>
    <lineage>
        <taxon>Archaea</taxon>
        <taxon>Methanobacteriati</taxon>
        <taxon>Methanobacteriota</taxon>
        <taxon>Stenosarchaea group</taxon>
        <taxon>Candidatus Methanofastidiosia</taxon>
        <taxon>Candidatus Methanofastidiosales</taxon>
        <taxon>Candidatus Methanofastidiosaceae</taxon>
        <taxon>Candidatus Methanofastidiosum</taxon>
    </lineage>
</organism>
<accession>A0A150IIC2</accession>
<dbReference type="PANTHER" id="PTHR40707:SF1">
    <property type="entry name" value="DUF460 DOMAIN-CONTAINING PROTEIN"/>
    <property type="match status" value="1"/>
</dbReference>
<keyword evidence="1" id="KW-0175">Coiled coil</keyword>
<dbReference type="AlphaFoldDB" id="A0A150IP46"/>
<proteinExistence type="predicted"/>
<dbReference type="Proteomes" id="UP000091929">
    <property type="component" value="Unassembled WGS sequence"/>
</dbReference>
<evidence type="ECO:0008006" key="7">
    <source>
        <dbReference type="Google" id="ProtNLM"/>
    </source>
</evidence>
<gene>
    <name evidence="2" type="ORF">APG10_01527</name>
    <name evidence="3" type="ORF">APG11_01693</name>
    <name evidence="4" type="ORF">APG12_01616</name>
</gene>
<comment type="caution">
    <text evidence="3">The sequence shown here is derived from an EMBL/GenBank/DDBJ whole genome shotgun (WGS) entry which is preliminary data.</text>
</comment>
<accession>A0A150IP46</accession>
<dbReference type="PANTHER" id="PTHR40707">
    <property type="entry name" value="POSSIBLE NUCLEASE OF RNASE H FOLD, RUVC/YQGF FAMILY"/>
    <property type="match status" value="1"/>
</dbReference>
<name>A0A150IP46_9EURY</name>
<dbReference type="EMBL" id="LNJC01000042">
    <property type="protein sequence ID" value="KYC49234.1"/>
    <property type="molecule type" value="Genomic_DNA"/>
</dbReference>
<feature type="coiled-coil region" evidence="1">
    <location>
        <begin position="486"/>
        <end position="513"/>
    </location>
</feature>
<accession>A0A150IX30</accession>
<protein>
    <recommendedName>
        <fullName evidence="7">DUF460 domain-containing protein</fullName>
    </recommendedName>
</protein>
<evidence type="ECO:0000256" key="1">
    <source>
        <dbReference type="SAM" id="Coils"/>
    </source>
</evidence>